<dbReference type="AlphaFoldDB" id="A0A6B0UII1"/>
<feature type="chain" id="PRO_5025484650" evidence="1">
    <location>
        <begin position="26"/>
        <end position="103"/>
    </location>
</feature>
<keyword evidence="1" id="KW-0732">Signal</keyword>
<reference evidence="2" key="1">
    <citation type="submission" date="2019-12" db="EMBL/GenBank/DDBJ databases">
        <title>An insight into the sialome of adult female Ixodes ricinus ticks feeding for 6 days.</title>
        <authorList>
            <person name="Perner J."/>
            <person name="Ribeiro J.M.C."/>
        </authorList>
    </citation>
    <scope>NUCLEOTIDE SEQUENCE</scope>
    <source>
        <strain evidence="2">Semi-engorged</strain>
        <tissue evidence="2">Salivary glands</tissue>
    </source>
</reference>
<proteinExistence type="predicted"/>
<accession>A0A6B0UII1</accession>
<feature type="signal peptide" evidence="1">
    <location>
        <begin position="1"/>
        <end position="25"/>
    </location>
</feature>
<dbReference type="EMBL" id="GIFC01006590">
    <property type="protein sequence ID" value="MXU88673.1"/>
    <property type="molecule type" value="Transcribed_RNA"/>
</dbReference>
<name>A0A6B0UII1_IXORI</name>
<organism evidence="2">
    <name type="scientific">Ixodes ricinus</name>
    <name type="common">Common tick</name>
    <name type="synonym">Acarus ricinus</name>
    <dbReference type="NCBI Taxonomy" id="34613"/>
    <lineage>
        <taxon>Eukaryota</taxon>
        <taxon>Metazoa</taxon>
        <taxon>Ecdysozoa</taxon>
        <taxon>Arthropoda</taxon>
        <taxon>Chelicerata</taxon>
        <taxon>Arachnida</taxon>
        <taxon>Acari</taxon>
        <taxon>Parasitiformes</taxon>
        <taxon>Ixodida</taxon>
        <taxon>Ixodoidea</taxon>
        <taxon>Ixodidae</taxon>
        <taxon>Ixodinae</taxon>
        <taxon>Ixodes</taxon>
    </lineage>
</organism>
<evidence type="ECO:0000256" key="1">
    <source>
        <dbReference type="SAM" id="SignalP"/>
    </source>
</evidence>
<sequence>MANKHTSLHGVVLCCGLSCPISALGEVVKVLEHGCLGGEPAGVLDDFEFNNLVPVFGSWLGYQGPVRPLEHGTVYNVLLNHMGEYPGQAAHHEDGHPEVDFLL</sequence>
<protein>
    <submittedName>
        <fullName evidence="2">Putative secreted protein</fullName>
    </submittedName>
</protein>
<evidence type="ECO:0000313" key="2">
    <source>
        <dbReference type="EMBL" id="MXU88673.1"/>
    </source>
</evidence>